<dbReference type="InterPro" id="IPR013785">
    <property type="entry name" value="Aldolase_TIM"/>
</dbReference>
<feature type="chain" id="PRO_5045297801" evidence="1">
    <location>
        <begin position="31"/>
        <end position="301"/>
    </location>
</feature>
<sequence length="301" mass="31518">MGTAGARGAAARVLPALTVLLLLLAAGALAGCGDPDEVGPPVALPPAGARLDYQLGGDHDPVPGEGPPGGVGVVVRDWHDGRPLPGAYSVCYVNAFQTQPDGDGTRPDERSAWPAHLLLGGLGEDPGWPGELLVDISTAARRAEAAAWLAPVLQTCADRGFDAVELDNLDSWTRFDGTPEQGRVPFGRDDAVAHAALLADRAHALGLAVAQKNTPQLTRYEARDVVGFDLAVAEECGRYRECGAYTALYGGAVLVVEYDDEGMARACDEVGTEVPVVRRDVGLSVPTSGSYVRRWCDDVSP</sequence>
<evidence type="ECO:0000259" key="2">
    <source>
        <dbReference type="Pfam" id="PF03537"/>
    </source>
</evidence>
<protein>
    <submittedName>
        <fullName evidence="3">Endo alpha-1,4 polygalactosaminidase</fullName>
    </submittedName>
</protein>
<dbReference type="Proteomes" id="UP001595685">
    <property type="component" value="Unassembled WGS sequence"/>
</dbReference>
<dbReference type="RefSeq" id="WP_340291125.1">
    <property type="nucleotide sequence ID" value="NZ_JBBEOI010000031.1"/>
</dbReference>
<dbReference type="PANTHER" id="PTHR35273">
    <property type="entry name" value="ALPHA-1,4 POLYGALACTOSAMINIDASE, PUTATIVE (AFU_ORTHOLOGUE AFUA_3G07890)-RELATED"/>
    <property type="match status" value="1"/>
</dbReference>
<evidence type="ECO:0000256" key="1">
    <source>
        <dbReference type="SAM" id="SignalP"/>
    </source>
</evidence>
<proteinExistence type="predicted"/>
<keyword evidence="1" id="KW-0732">Signal</keyword>
<feature type="signal peptide" evidence="1">
    <location>
        <begin position="1"/>
        <end position="30"/>
    </location>
</feature>
<dbReference type="InterPro" id="IPR017853">
    <property type="entry name" value="GH"/>
</dbReference>
<dbReference type="SUPFAM" id="SSF51445">
    <property type="entry name" value="(Trans)glycosidases"/>
    <property type="match status" value="1"/>
</dbReference>
<evidence type="ECO:0000313" key="3">
    <source>
        <dbReference type="EMBL" id="MFC3688236.1"/>
    </source>
</evidence>
<organism evidence="3 4">
    <name type="scientific">Aquipuribacter hungaricus</name>
    <dbReference type="NCBI Taxonomy" id="545624"/>
    <lineage>
        <taxon>Bacteria</taxon>
        <taxon>Bacillati</taxon>
        <taxon>Actinomycetota</taxon>
        <taxon>Actinomycetes</taxon>
        <taxon>Micrococcales</taxon>
        <taxon>Intrasporangiaceae</taxon>
        <taxon>Aquipuribacter</taxon>
    </lineage>
</organism>
<dbReference type="InterPro" id="IPR004352">
    <property type="entry name" value="GH114_TIM-barrel"/>
</dbReference>
<dbReference type="Gene3D" id="3.20.20.70">
    <property type="entry name" value="Aldolase class I"/>
    <property type="match status" value="1"/>
</dbReference>
<accession>A0ABV7WGS1</accession>
<name>A0ABV7WGS1_9MICO</name>
<evidence type="ECO:0000313" key="4">
    <source>
        <dbReference type="Proteomes" id="UP001595685"/>
    </source>
</evidence>
<dbReference type="PANTHER" id="PTHR35273:SF2">
    <property type="entry name" value="ALPHA-GALACTOSIDASE"/>
    <property type="match status" value="1"/>
</dbReference>
<gene>
    <name evidence="3" type="ORF">ACFOLH_07765</name>
</gene>
<reference evidence="4" key="1">
    <citation type="journal article" date="2019" name="Int. J. Syst. Evol. Microbiol.">
        <title>The Global Catalogue of Microorganisms (GCM) 10K type strain sequencing project: providing services to taxonomists for standard genome sequencing and annotation.</title>
        <authorList>
            <consortium name="The Broad Institute Genomics Platform"/>
            <consortium name="The Broad Institute Genome Sequencing Center for Infectious Disease"/>
            <person name="Wu L."/>
            <person name="Ma J."/>
        </authorList>
    </citation>
    <scope>NUCLEOTIDE SEQUENCE [LARGE SCALE GENOMIC DNA]</scope>
    <source>
        <strain evidence="4">NCAIM B.02333</strain>
    </source>
</reference>
<dbReference type="PROSITE" id="PS51257">
    <property type="entry name" value="PROKAR_LIPOPROTEIN"/>
    <property type="match status" value="1"/>
</dbReference>
<dbReference type="Pfam" id="PF03537">
    <property type="entry name" value="Glyco_hydro_114"/>
    <property type="match status" value="1"/>
</dbReference>
<keyword evidence="4" id="KW-1185">Reference proteome</keyword>
<dbReference type="EMBL" id="JBHRWW010000004">
    <property type="protein sequence ID" value="MFC3688236.1"/>
    <property type="molecule type" value="Genomic_DNA"/>
</dbReference>
<feature type="domain" description="Glycoside-hydrolase family GH114 TIM-barrel" evidence="2">
    <location>
        <begin position="52"/>
        <end position="272"/>
    </location>
</feature>
<comment type="caution">
    <text evidence="3">The sequence shown here is derived from an EMBL/GenBank/DDBJ whole genome shotgun (WGS) entry which is preliminary data.</text>
</comment>